<dbReference type="Gene3D" id="3.40.5.90">
    <property type="entry name" value="CDGSH iron-sulfur domain, mitoNEET-type"/>
    <property type="match status" value="1"/>
</dbReference>
<proteinExistence type="predicted"/>
<name>A0A1D2N8Y3_ORCCI</name>
<evidence type="ECO:0000256" key="4">
    <source>
        <dbReference type="ARBA" id="ARBA00023014"/>
    </source>
</evidence>
<evidence type="ECO:0000256" key="1">
    <source>
        <dbReference type="ARBA" id="ARBA00022714"/>
    </source>
</evidence>
<dbReference type="Pfam" id="PF09360">
    <property type="entry name" value="zf-CDGSH"/>
    <property type="match status" value="1"/>
</dbReference>
<evidence type="ECO:0000256" key="2">
    <source>
        <dbReference type="ARBA" id="ARBA00022723"/>
    </source>
</evidence>
<dbReference type="GO" id="GO:0046872">
    <property type="term" value="F:metal ion binding"/>
    <property type="evidence" value="ECO:0007669"/>
    <property type="project" value="UniProtKB-KW"/>
</dbReference>
<dbReference type="GO" id="GO:0005739">
    <property type="term" value="C:mitochondrion"/>
    <property type="evidence" value="ECO:0007669"/>
    <property type="project" value="TreeGrafter"/>
</dbReference>
<dbReference type="PANTHER" id="PTHR46491:SF3">
    <property type="entry name" value="CDGSH IRON-SULFUR DOMAIN-CONTAINING PROTEIN 3, MITOCHONDRIAL"/>
    <property type="match status" value="1"/>
</dbReference>
<sequence>MSSPFAFTFARGSYAKMKMLLLQNRSISSSFSVSQQAGGTVKGQIASKAPTRVQCEGGKTYSWCSCGLSAKQPFCDSSHKRSALGLKPVRFTEPEKKEVFLC</sequence>
<keyword evidence="8" id="KW-1185">Reference proteome</keyword>
<dbReference type="InterPro" id="IPR042216">
    <property type="entry name" value="MitoNEET_CISD"/>
</dbReference>
<evidence type="ECO:0000259" key="6">
    <source>
        <dbReference type="SMART" id="SM00704"/>
    </source>
</evidence>
<dbReference type="InterPro" id="IPR018967">
    <property type="entry name" value="FeS-contain_CDGSH-typ"/>
</dbReference>
<evidence type="ECO:0000313" key="7">
    <source>
        <dbReference type="EMBL" id="ODN01730.1"/>
    </source>
</evidence>
<evidence type="ECO:0000256" key="5">
    <source>
        <dbReference type="ARBA" id="ARBA00034078"/>
    </source>
</evidence>
<evidence type="ECO:0000313" key="8">
    <source>
        <dbReference type="Proteomes" id="UP000094527"/>
    </source>
</evidence>
<protein>
    <submittedName>
        <fullName evidence="7">CDGSH iron-sulfur domain-containing protein 3, mitochondrial</fullName>
    </submittedName>
</protein>
<dbReference type="OrthoDB" id="15717at2759"/>
<evidence type="ECO:0000256" key="3">
    <source>
        <dbReference type="ARBA" id="ARBA00023004"/>
    </source>
</evidence>
<comment type="cofactor">
    <cofactor evidence="5">
        <name>[2Fe-2S] cluster</name>
        <dbReference type="ChEBI" id="CHEBI:190135"/>
    </cofactor>
</comment>
<accession>A0A1D2N8Y3</accession>
<feature type="domain" description="Iron-binding zinc finger CDGSH type" evidence="6">
    <location>
        <begin position="48"/>
        <end position="85"/>
    </location>
</feature>
<feature type="non-terminal residue" evidence="7">
    <location>
        <position position="102"/>
    </location>
</feature>
<dbReference type="GO" id="GO:0051537">
    <property type="term" value="F:2 iron, 2 sulfur cluster binding"/>
    <property type="evidence" value="ECO:0007669"/>
    <property type="project" value="UniProtKB-KW"/>
</dbReference>
<dbReference type="EMBL" id="LJIJ01000141">
    <property type="protein sequence ID" value="ODN01730.1"/>
    <property type="molecule type" value="Genomic_DNA"/>
</dbReference>
<reference evidence="7 8" key="1">
    <citation type="journal article" date="2016" name="Genome Biol. Evol.">
        <title>Gene Family Evolution Reflects Adaptation to Soil Environmental Stressors in the Genome of the Collembolan Orchesella cincta.</title>
        <authorList>
            <person name="Faddeeva-Vakhrusheva A."/>
            <person name="Derks M.F."/>
            <person name="Anvar S.Y."/>
            <person name="Agamennone V."/>
            <person name="Suring W."/>
            <person name="Smit S."/>
            <person name="van Straalen N.M."/>
            <person name="Roelofs D."/>
        </authorList>
    </citation>
    <scope>NUCLEOTIDE SEQUENCE [LARGE SCALE GENOMIC DNA]</scope>
    <source>
        <tissue evidence="7">Mixed pool</tissue>
    </source>
</reference>
<gene>
    <name evidence="7" type="ORF">Ocin01_04938</name>
</gene>
<dbReference type="Proteomes" id="UP000094527">
    <property type="component" value="Unassembled WGS sequence"/>
</dbReference>
<dbReference type="PANTHER" id="PTHR46491">
    <property type="entry name" value="CDGSH IRON SULFUR DOMAIN PROTEIN HOMOLOG"/>
    <property type="match status" value="1"/>
</dbReference>
<comment type="caution">
    <text evidence="7">The sequence shown here is derived from an EMBL/GenBank/DDBJ whole genome shotgun (WGS) entry which is preliminary data.</text>
</comment>
<dbReference type="InterPro" id="IPR052950">
    <property type="entry name" value="CISD"/>
</dbReference>
<keyword evidence="4" id="KW-0411">Iron-sulfur</keyword>
<organism evidence="7 8">
    <name type="scientific">Orchesella cincta</name>
    <name type="common">Springtail</name>
    <name type="synonym">Podura cincta</name>
    <dbReference type="NCBI Taxonomy" id="48709"/>
    <lineage>
        <taxon>Eukaryota</taxon>
        <taxon>Metazoa</taxon>
        <taxon>Ecdysozoa</taxon>
        <taxon>Arthropoda</taxon>
        <taxon>Hexapoda</taxon>
        <taxon>Collembola</taxon>
        <taxon>Entomobryomorpha</taxon>
        <taxon>Entomobryoidea</taxon>
        <taxon>Orchesellidae</taxon>
        <taxon>Orchesellinae</taxon>
        <taxon>Orchesella</taxon>
    </lineage>
</organism>
<dbReference type="SMART" id="SM00704">
    <property type="entry name" value="ZnF_CDGSH"/>
    <property type="match status" value="1"/>
</dbReference>
<keyword evidence="2" id="KW-0479">Metal-binding</keyword>
<dbReference type="AlphaFoldDB" id="A0A1D2N8Y3"/>
<keyword evidence="1" id="KW-0001">2Fe-2S</keyword>
<keyword evidence="3" id="KW-0408">Iron</keyword>
<dbReference type="STRING" id="48709.A0A1D2N8Y3"/>